<feature type="non-terminal residue" evidence="1">
    <location>
        <position position="154"/>
    </location>
</feature>
<reference evidence="1" key="1">
    <citation type="submission" date="2018-05" db="EMBL/GenBank/DDBJ databases">
        <authorList>
            <person name="Lanie J.A."/>
            <person name="Ng W.-L."/>
            <person name="Kazmierczak K.M."/>
            <person name="Andrzejewski T.M."/>
            <person name="Davidsen T.M."/>
            <person name="Wayne K.J."/>
            <person name="Tettelin H."/>
            <person name="Glass J.I."/>
            <person name="Rusch D."/>
            <person name="Podicherti R."/>
            <person name="Tsui H.-C.T."/>
            <person name="Winkler M.E."/>
        </authorList>
    </citation>
    <scope>NUCLEOTIDE SEQUENCE</scope>
</reference>
<sequence>MIPNTIISNGVYDEKILKKILRTIKKRSPILEKQVLTLKKMLSIETHRNRILEDLKQFSGGEDSDPWKYSKLSEMYVYKVFKKLDIPMEKMLICSEDVFWYLNDQQTPPIKIINLLNPVSLTYIAQGGPLDHRSNIGLFKQKIFKNNKYTDELY</sequence>
<proteinExistence type="predicted"/>
<evidence type="ECO:0000313" key="1">
    <source>
        <dbReference type="EMBL" id="SVD19794.1"/>
    </source>
</evidence>
<gene>
    <name evidence="1" type="ORF">METZ01_LOCUS372648</name>
</gene>
<organism evidence="1">
    <name type="scientific">marine metagenome</name>
    <dbReference type="NCBI Taxonomy" id="408172"/>
    <lineage>
        <taxon>unclassified sequences</taxon>
        <taxon>metagenomes</taxon>
        <taxon>ecological metagenomes</taxon>
    </lineage>
</organism>
<name>A0A382TCC1_9ZZZZ</name>
<dbReference type="EMBL" id="UINC01135565">
    <property type="protein sequence ID" value="SVD19794.1"/>
    <property type="molecule type" value="Genomic_DNA"/>
</dbReference>
<accession>A0A382TCC1</accession>
<dbReference type="AlphaFoldDB" id="A0A382TCC1"/>
<protein>
    <submittedName>
        <fullName evidence="1">Uncharacterized protein</fullName>
    </submittedName>
</protein>